<comment type="subcellular location">
    <subcellularLocation>
        <location evidence="1">Membrane</location>
        <topology evidence="1">Single-pass membrane protein</topology>
    </subcellularLocation>
</comment>
<evidence type="ECO:0000256" key="4">
    <source>
        <dbReference type="ARBA" id="ARBA00022989"/>
    </source>
</evidence>
<keyword evidence="2" id="KW-0812">Transmembrane</keyword>
<accession>A0AAV6KRA8</accession>
<gene>
    <name evidence="6" type="ORF">RHGRI_012235</name>
</gene>
<dbReference type="SUPFAM" id="SSF48264">
    <property type="entry name" value="Cytochrome P450"/>
    <property type="match status" value="1"/>
</dbReference>
<dbReference type="GO" id="GO:0016020">
    <property type="term" value="C:membrane"/>
    <property type="evidence" value="ECO:0007669"/>
    <property type="project" value="UniProtKB-SubCell"/>
</dbReference>
<evidence type="ECO:0008006" key="8">
    <source>
        <dbReference type="Google" id="ProtNLM"/>
    </source>
</evidence>
<dbReference type="EMBL" id="JACTNZ010000004">
    <property type="protein sequence ID" value="KAG5554598.1"/>
    <property type="molecule type" value="Genomic_DNA"/>
</dbReference>
<reference evidence="6" key="1">
    <citation type="submission" date="2020-08" db="EMBL/GenBank/DDBJ databases">
        <title>Plant Genome Project.</title>
        <authorList>
            <person name="Zhang R.-G."/>
        </authorList>
    </citation>
    <scope>NUCLEOTIDE SEQUENCE</scope>
    <source>
        <strain evidence="6">WSP0</strain>
        <tissue evidence="6">Leaf</tissue>
    </source>
</reference>
<dbReference type="Proteomes" id="UP000823749">
    <property type="component" value="Chromosome 4"/>
</dbReference>
<keyword evidence="3" id="KW-0479">Metal-binding</keyword>
<evidence type="ECO:0000256" key="1">
    <source>
        <dbReference type="ARBA" id="ARBA00004167"/>
    </source>
</evidence>
<keyword evidence="4" id="KW-1133">Transmembrane helix</keyword>
<dbReference type="GO" id="GO:0016709">
    <property type="term" value="F:oxidoreductase activity, acting on paired donors, with incorporation or reduction of molecular oxygen, NAD(P)H as one donor, and incorporation of one atom of oxygen"/>
    <property type="evidence" value="ECO:0007669"/>
    <property type="project" value="TreeGrafter"/>
</dbReference>
<protein>
    <recommendedName>
        <fullName evidence="8">Cytochrome P450</fullName>
    </recommendedName>
</protein>
<comment type="caution">
    <text evidence="6">The sequence shown here is derived from an EMBL/GenBank/DDBJ whole genome shotgun (WGS) entry which is preliminary data.</text>
</comment>
<proteinExistence type="predicted"/>
<evidence type="ECO:0000256" key="3">
    <source>
        <dbReference type="ARBA" id="ARBA00022723"/>
    </source>
</evidence>
<evidence type="ECO:0000313" key="6">
    <source>
        <dbReference type="EMBL" id="KAG5554598.1"/>
    </source>
</evidence>
<dbReference type="AlphaFoldDB" id="A0AAV6KRA8"/>
<evidence type="ECO:0000256" key="5">
    <source>
        <dbReference type="ARBA" id="ARBA00023136"/>
    </source>
</evidence>
<organism evidence="6 7">
    <name type="scientific">Rhododendron griersonianum</name>
    <dbReference type="NCBI Taxonomy" id="479676"/>
    <lineage>
        <taxon>Eukaryota</taxon>
        <taxon>Viridiplantae</taxon>
        <taxon>Streptophyta</taxon>
        <taxon>Embryophyta</taxon>
        <taxon>Tracheophyta</taxon>
        <taxon>Spermatophyta</taxon>
        <taxon>Magnoliopsida</taxon>
        <taxon>eudicotyledons</taxon>
        <taxon>Gunneridae</taxon>
        <taxon>Pentapetalae</taxon>
        <taxon>asterids</taxon>
        <taxon>Ericales</taxon>
        <taxon>Ericaceae</taxon>
        <taxon>Ericoideae</taxon>
        <taxon>Rhodoreae</taxon>
        <taxon>Rhododendron</taxon>
    </lineage>
</organism>
<evidence type="ECO:0000256" key="2">
    <source>
        <dbReference type="ARBA" id="ARBA00022692"/>
    </source>
</evidence>
<name>A0AAV6KRA8_9ERIC</name>
<dbReference type="InterPro" id="IPR036396">
    <property type="entry name" value="Cyt_P450_sf"/>
</dbReference>
<sequence length="77" mass="8728">MAHQALVQNSVVFSDQPKALATGKVISSNQHNINSARYGPTWRLLRRNLTSKILHPSRVKSYSAARQWVLEILFGRL</sequence>
<dbReference type="InterPro" id="IPR051103">
    <property type="entry name" value="Plant_metabolite_P450s"/>
</dbReference>
<keyword evidence="7" id="KW-1185">Reference proteome</keyword>
<dbReference type="PANTHER" id="PTHR24298">
    <property type="entry name" value="FLAVONOID 3'-MONOOXYGENASE-RELATED"/>
    <property type="match status" value="1"/>
</dbReference>
<dbReference type="GO" id="GO:0020037">
    <property type="term" value="F:heme binding"/>
    <property type="evidence" value="ECO:0007669"/>
    <property type="project" value="InterPro"/>
</dbReference>
<keyword evidence="5" id="KW-0472">Membrane</keyword>
<dbReference type="GO" id="GO:0005506">
    <property type="term" value="F:iron ion binding"/>
    <property type="evidence" value="ECO:0007669"/>
    <property type="project" value="InterPro"/>
</dbReference>
<evidence type="ECO:0000313" key="7">
    <source>
        <dbReference type="Proteomes" id="UP000823749"/>
    </source>
</evidence>
<dbReference type="PANTHER" id="PTHR24298:SF800">
    <property type="entry name" value="CYTOCHROME P450 89A2-RELATED"/>
    <property type="match status" value="1"/>
</dbReference>
<dbReference type="Gene3D" id="1.10.630.10">
    <property type="entry name" value="Cytochrome P450"/>
    <property type="match status" value="1"/>
</dbReference>